<dbReference type="GO" id="GO:0010436">
    <property type="term" value="F:carotenoid dioxygenase activity"/>
    <property type="evidence" value="ECO:0007669"/>
    <property type="project" value="TreeGrafter"/>
</dbReference>
<keyword evidence="3" id="KW-0560">Oxidoreductase</keyword>
<dbReference type="InterPro" id="IPR004294">
    <property type="entry name" value="Carotenoid_Oase"/>
</dbReference>
<dbReference type="GO" id="GO:0042574">
    <property type="term" value="P:retinal metabolic process"/>
    <property type="evidence" value="ECO:0007669"/>
    <property type="project" value="TreeGrafter"/>
</dbReference>
<feature type="binding site" evidence="5">
    <location>
        <position position="103"/>
    </location>
    <ligand>
        <name>Fe cation</name>
        <dbReference type="ChEBI" id="CHEBI:24875"/>
        <note>catalytic</note>
    </ligand>
</feature>
<feature type="binding site" evidence="5">
    <location>
        <position position="32"/>
    </location>
    <ligand>
        <name>Fe cation</name>
        <dbReference type="ChEBI" id="CHEBI:24875"/>
        <note>catalytic</note>
    </ligand>
</feature>
<proteinExistence type="inferred from homology"/>
<name>A0A3P7KUV3_STRVU</name>
<evidence type="ECO:0000256" key="3">
    <source>
        <dbReference type="ARBA" id="ARBA00023002"/>
    </source>
</evidence>
<comment type="cofactor">
    <cofactor evidence="5">
        <name>Fe(2+)</name>
        <dbReference type="ChEBI" id="CHEBI:29033"/>
    </cofactor>
    <text evidence="5">Binds 1 Fe(2+) ion per subunit.</text>
</comment>
<keyword evidence="7" id="KW-1185">Reference proteome</keyword>
<dbReference type="OrthoDB" id="5857979at2759"/>
<evidence type="ECO:0000256" key="2">
    <source>
        <dbReference type="ARBA" id="ARBA00022723"/>
    </source>
</evidence>
<dbReference type="GO" id="GO:0003834">
    <property type="term" value="F:beta-carotene 15,15'-dioxygenase activity"/>
    <property type="evidence" value="ECO:0007669"/>
    <property type="project" value="TreeGrafter"/>
</dbReference>
<accession>A0A3P7KUV3</accession>
<protein>
    <submittedName>
        <fullName evidence="6">Uncharacterized protein</fullName>
    </submittedName>
</protein>
<gene>
    <name evidence="6" type="ORF">SVUK_LOCUS5960</name>
</gene>
<dbReference type="PANTHER" id="PTHR10543">
    <property type="entry name" value="BETA-CAROTENE DIOXYGENASE"/>
    <property type="match status" value="1"/>
</dbReference>
<keyword evidence="4 5" id="KW-0408">Iron</keyword>
<reference evidence="6 7" key="1">
    <citation type="submission" date="2018-11" db="EMBL/GenBank/DDBJ databases">
        <authorList>
            <consortium name="Pathogen Informatics"/>
        </authorList>
    </citation>
    <scope>NUCLEOTIDE SEQUENCE [LARGE SCALE GENOMIC DNA]</scope>
</reference>
<evidence type="ECO:0000256" key="5">
    <source>
        <dbReference type="PIRSR" id="PIRSR604294-1"/>
    </source>
</evidence>
<dbReference type="GO" id="GO:0046872">
    <property type="term" value="F:metal ion binding"/>
    <property type="evidence" value="ECO:0007669"/>
    <property type="project" value="UniProtKB-KW"/>
</dbReference>
<evidence type="ECO:0000313" key="7">
    <source>
        <dbReference type="Proteomes" id="UP000270094"/>
    </source>
</evidence>
<dbReference type="Pfam" id="PF03055">
    <property type="entry name" value="RPE65"/>
    <property type="match status" value="1"/>
</dbReference>
<dbReference type="PANTHER" id="PTHR10543:SF24">
    <property type="entry name" value="CAROTENOID ISOMEROOXYGENASE"/>
    <property type="match status" value="1"/>
</dbReference>
<dbReference type="GO" id="GO:0016121">
    <property type="term" value="P:carotene catabolic process"/>
    <property type="evidence" value="ECO:0007669"/>
    <property type="project" value="TreeGrafter"/>
</dbReference>
<evidence type="ECO:0000313" key="6">
    <source>
        <dbReference type="EMBL" id="VDM70962.1"/>
    </source>
</evidence>
<dbReference type="Proteomes" id="UP000270094">
    <property type="component" value="Unassembled WGS sequence"/>
</dbReference>
<evidence type="ECO:0000256" key="4">
    <source>
        <dbReference type="ARBA" id="ARBA00023004"/>
    </source>
</evidence>
<evidence type="ECO:0000256" key="1">
    <source>
        <dbReference type="ARBA" id="ARBA00006787"/>
    </source>
</evidence>
<keyword evidence="2 5" id="KW-0479">Metal-binding</keyword>
<sequence length="206" mass="23450">MFSDAKSNHSLEGAELLGIIPATNALAPSYYHSFGVTENYFILFETPERINMMKMAETDSAKKSLQECLFWDEKEGVNVIIFDRINCKRIERKITSDAFFTFHHANAYEKDGYLVIDYCKILNPGNFDDLLLEHMRDGTFRTRNPNLAPYLHRMIVPLTVSDSSKPGDDLLSSCSFAYGCRAVLKSDDSIHCTDFKMCEDCESNLP</sequence>
<dbReference type="AlphaFoldDB" id="A0A3P7KUV3"/>
<dbReference type="EMBL" id="UYYB01018304">
    <property type="protein sequence ID" value="VDM70962.1"/>
    <property type="molecule type" value="Genomic_DNA"/>
</dbReference>
<comment type="similarity">
    <text evidence="1">Belongs to the carotenoid oxygenase family.</text>
</comment>
<organism evidence="6 7">
    <name type="scientific">Strongylus vulgaris</name>
    <name type="common">Blood worm</name>
    <dbReference type="NCBI Taxonomy" id="40348"/>
    <lineage>
        <taxon>Eukaryota</taxon>
        <taxon>Metazoa</taxon>
        <taxon>Ecdysozoa</taxon>
        <taxon>Nematoda</taxon>
        <taxon>Chromadorea</taxon>
        <taxon>Rhabditida</taxon>
        <taxon>Rhabditina</taxon>
        <taxon>Rhabditomorpha</taxon>
        <taxon>Strongyloidea</taxon>
        <taxon>Strongylidae</taxon>
        <taxon>Strongylus</taxon>
    </lineage>
</organism>